<accession>A0A6L5G760</accession>
<reference evidence="9 10" key="1">
    <citation type="submission" date="2019-10" db="EMBL/GenBank/DDBJ databases">
        <title>Glycomyces albidus sp. nov., a novel actinomycete isolated from rhizosphere soil of wheat (Triticum aestivum L.).</title>
        <authorList>
            <person name="Qian L."/>
        </authorList>
    </citation>
    <scope>NUCLEOTIDE SEQUENCE [LARGE SCALE GENOMIC DNA]</scope>
    <source>
        <strain evidence="9 10">NEAU-7082</strain>
    </source>
</reference>
<evidence type="ECO:0000313" key="9">
    <source>
        <dbReference type="EMBL" id="MQM25489.1"/>
    </source>
</evidence>
<dbReference type="InterPro" id="IPR036259">
    <property type="entry name" value="MFS_trans_sf"/>
</dbReference>
<name>A0A6L5G760_9ACTN</name>
<evidence type="ECO:0000313" key="10">
    <source>
        <dbReference type="Proteomes" id="UP000477750"/>
    </source>
</evidence>
<keyword evidence="4 7" id="KW-0812">Transmembrane</keyword>
<evidence type="ECO:0000256" key="1">
    <source>
        <dbReference type="ARBA" id="ARBA00004651"/>
    </source>
</evidence>
<dbReference type="GO" id="GO:0022857">
    <property type="term" value="F:transmembrane transporter activity"/>
    <property type="evidence" value="ECO:0007669"/>
    <property type="project" value="InterPro"/>
</dbReference>
<feature type="transmembrane region" description="Helical" evidence="7">
    <location>
        <begin position="454"/>
        <end position="473"/>
    </location>
</feature>
<proteinExistence type="predicted"/>
<dbReference type="RefSeq" id="WP_153024653.1">
    <property type="nucleotide sequence ID" value="NZ_WIAO01000007.1"/>
</dbReference>
<dbReference type="PANTHER" id="PTHR42718:SF46">
    <property type="entry name" value="BLR6921 PROTEIN"/>
    <property type="match status" value="1"/>
</dbReference>
<dbReference type="InterPro" id="IPR011701">
    <property type="entry name" value="MFS"/>
</dbReference>
<keyword evidence="5 7" id="KW-1133">Transmembrane helix</keyword>
<feature type="transmembrane region" description="Helical" evidence="7">
    <location>
        <begin position="54"/>
        <end position="74"/>
    </location>
</feature>
<keyword evidence="6 7" id="KW-0472">Membrane</keyword>
<evidence type="ECO:0000256" key="5">
    <source>
        <dbReference type="ARBA" id="ARBA00022989"/>
    </source>
</evidence>
<comment type="subcellular location">
    <subcellularLocation>
        <location evidence="1">Cell membrane</location>
        <topology evidence="1">Multi-pass membrane protein</topology>
    </subcellularLocation>
</comment>
<evidence type="ECO:0000256" key="7">
    <source>
        <dbReference type="SAM" id="Phobius"/>
    </source>
</evidence>
<dbReference type="PANTHER" id="PTHR42718">
    <property type="entry name" value="MAJOR FACILITATOR SUPERFAMILY MULTIDRUG TRANSPORTER MFSC"/>
    <property type="match status" value="1"/>
</dbReference>
<dbReference type="AlphaFoldDB" id="A0A6L5G760"/>
<dbReference type="GO" id="GO:0005886">
    <property type="term" value="C:plasma membrane"/>
    <property type="evidence" value="ECO:0007669"/>
    <property type="project" value="UniProtKB-SubCell"/>
</dbReference>
<evidence type="ECO:0000256" key="3">
    <source>
        <dbReference type="ARBA" id="ARBA00022475"/>
    </source>
</evidence>
<dbReference type="PROSITE" id="PS50850">
    <property type="entry name" value="MFS"/>
    <property type="match status" value="1"/>
</dbReference>
<feature type="transmembrane region" description="Helical" evidence="7">
    <location>
        <begin position="20"/>
        <end position="42"/>
    </location>
</feature>
<feature type="domain" description="Major facilitator superfamily (MFS) profile" evidence="8">
    <location>
        <begin position="20"/>
        <end position="477"/>
    </location>
</feature>
<protein>
    <submittedName>
        <fullName evidence="9">MFS transporter</fullName>
    </submittedName>
</protein>
<gene>
    <name evidence="9" type="ORF">GFD30_07885</name>
</gene>
<dbReference type="Gene3D" id="1.20.1250.20">
    <property type="entry name" value="MFS general substrate transporter like domains"/>
    <property type="match status" value="1"/>
</dbReference>
<evidence type="ECO:0000256" key="4">
    <source>
        <dbReference type="ARBA" id="ARBA00022692"/>
    </source>
</evidence>
<dbReference type="CDD" id="cd17321">
    <property type="entry name" value="MFS_MMR_MDR_like"/>
    <property type="match status" value="1"/>
</dbReference>
<evidence type="ECO:0000256" key="2">
    <source>
        <dbReference type="ARBA" id="ARBA00022448"/>
    </source>
</evidence>
<keyword evidence="3" id="KW-1003">Cell membrane</keyword>
<feature type="transmembrane region" description="Helical" evidence="7">
    <location>
        <begin position="413"/>
        <end position="430"/>
    </location>
</feature>
<keyword evidence="2" id="KW-0813">Transport</keyword>
<dbReference type="InterPro" id="IPR020846">
    <property type="entry name" value="MFS_dom"/>
</dbReference>
<evidence type="ECO:0000259" key="8">
    <source>
        <dbReference type="PROSITE" id="PS50850"/>
    </source>
</evidence>
<feature type="transmembrane region" description="Helical" evidence="7">
    <location>
        <begin position="239"/>
        <end position="256"/>
    </location>
</feature>
<feature type="transmembrane region" description="Helical" evidence="7">
    <location>
        <begin position="207"/>
        <end position="227"/>
    </location>
</feature>
<dbReference type="SUPFAM" id="SSF103473">
    <property type="entry name" value="MFS general substrate transporter"/>
    <property type="match status" value="1"/>
</dbReference>
<feature type="transmembrane region" description="Helical" evidence="7">
    <location>
        <begin position="145"/>
        <end position="167"/>
    </location>
</feature>
<feature type="transmembrane region" description="Helical" evidence="7">
    <location>
        <begin position="336"/>
        <end position="357"/>
    </location>
</feature>
<feature type="transmembrane region" description="Helical" evidence="7">
    <location>
        <begin position="86"/>
        <end position="105"/>
    </location>
</feature>
<dbReference type="Gene3D" id="1.20.1720.10">
    <property type="entry name" value="Multidrug resistance protein D"/>
    <property type="match status" value="1"/>
</dbReference>
<comment type="caution">
    <text evidence="9">The sequence shown here is derived from an EMBL/GenBank/DDBJ whole genome shotgun (WGS) entry which is preliminary data.</text>
</comment>
<evidence type="ECO:0000256" key="6">
    <source>
        <dbReference type="ARBA" id="ARBA00023136"/>
    </source>
</evidence>
<dbReference type="Pfam" id="PF07690">
    <property type="entry name" value="MFS_1"/>
    <property type="match status" value="1"/>
</dbReference>
<feature type="transmembrane region" description="Helical" evidence="7">
    <location>
        <begin position="312"/>
        <end position="329"/>
    </location>
</feature>
<keyword evidence="10" id="KW-1185">Reference proteome</keyword>
<feature type="transmembrane region" description="Helical" evidence="7">
    <location>
        <begin position="369"/>
        <end position="392"/>
    </location>
</feature>
<feature type="transmembrane region" description="Helical" evidence="7">
    <location>
        <begin position="111"/>
        <end position="133"/>
    </location>
</feature>
<sequence length="482" mass="49133">MTALDRPRSPEQTRYRPGTVLAFVSAAQFMVFLAVSGVNLALPSIQTDLGMSDVSLGYIVTAYATVLGGFLLLGGRLADRSGRRRVLQAGFWIFAAASIGAGFAPDGATLIAARAVQGLGAALIAPAALAILTNAFPEGPERNKALGVWGSLAGIASIVGVIVGGALTDGPGWAWLFWLNAPVGIAAAVLAPRLVPESRAEGARVRFDSAGAATLTAGLLLLIFVLGEATRWGWSDARTIGGLAGAAVLLAAFVAIEARAAAPIMPLRVFRLGTMRTANLAAVLVFGCFTAMFFFVAVFMQKVYGYSPMEAGFAYVPLAVMVGAGAGIASGMTARFSARTILAAGLATTTAGLLLMWRAPVGGTYWTDLLPAFLLLGLGCGLCYVTLQIAAFTGLDDADAGLGAGLINTSQEAGGALGLAVIATIAYNGMTDELADATGTAGILAVQAQAGHDAFLTAAGFCIAALAIALAFMPKPDHTART</sequence>
<organism evidence="9 10">
    <name type="scientific">Glycomyces albidus</name>
    <dbReference type="NCBI Taxonomy" id="2656774"/>
    <lineage>
        <taxon>Bacteria</taxon>
        <taxon>Bacillati</taxon>
        <taxon>Actinomycetota</taxon>
        <taxon>Actinomycetes</taxon>
        <taxon>Glycomycetales</taxon>
        <taxon>Glycomycetaceae</taxon>
        <taxon>Glycomyces</taxon>
    </lineage>
</organism>
<dbReference type="EMBL" id="WIAO01000007">
    <property type="protein sequence ID" value="MQM25489.1"/>
    <property type="molecule type" value="Genomic_DNA"/>
</dbReference>
<feature type="transmembrane region" description="Helical" evidence="7">
    <location>
        <begin position="277"/>
        <end position="300"/>
    </location>
</feature>
<dbReference type="Proteomes" id="UP000477750">
    <property type="component" value="Unassembled WGS sequence"/>
</dbReference>
<feature type="transmembrane region" description="Helical" evidence="7">
    <location>
        <begin position="173"/>
        <end position="195"/>
    </location>
</feature>